<name>A0A5C6LPF0_9BACT</name>
<comment type="caution">
    <text evidence="1">The sequence shown here is derived from an EMBL/GenBank/DDBJ whole genome shotgun (WGS) entry which is preliminary data.</text>
</comment>
<gene>
    <name evidence="1" type="ORF">FEF09_26925</name>
</gene>
<dbReference type="AlphaFoldDB" id="A0A5C6LPF0"/>
<evidence type="ECO:0000313" key="2">
    <source>
        <dbReference type="Proteomes" id="UP000318815"/>
    </source>
</evidence>
<organism evidence="1 2">
    <name type="scientific">Chitinophaga pinensis</name>
    <dbReference type="NCBI Taxonomy" id="79329"/>
    <lineage>
        <taxon>Bacteria</taxon>
        <taxon>Pseudomonadati</taxon>
        <taxon>Bacteroidota</taxon>
        <taxon>Chitinophagia</taxon>
        <taxon>Chitinophagales</taxon>
        <taxon>Chitinophagaceae</taxon>
        <taxon>Chitinophaga</taxon>
    </lineage>
</organism>
<keyword evidence="2" id="KW-1185">Reference proteome</keyword>
<proteinExistence type="predicted"/>
<sequence>MTLLTANPVPTEEVLLHLERLISSTTTTGVTLVIVQNKKDLFDAELDKLALILSTRYNVCLRLYRLSGM</sequence>
<accession>A0A5C6LPF0</accession>
<dbReference type="RefSeq" id="WP_146307969.1">
    <property type="nucleotide sequence ID" value="NZ_VOHS01000055.1"/>
</dbReference>
<evidence type="ECO:0000313" key="1">
    <source>
        <dbReference type="EMBL" id="TWV93602.1"/>
    </source>
</evidence>
<reference evidence="1 2" key="1">
    <citation type="submission" date="2019-08" db="EMBL/GenBank/DDBJ databases">
        <title>Whole genome sequencing of chitin degrading bacteria Chitinophaga pinensis YS16.</title>
        <authorList>
            <person name="Singh R.P."/>
            <person name="Manchanda G."/>
            <person name="Maurya I.K."/>
            <person name="Joshi N.K."/>
            <person name="Srivastava A.K."/>
        </authorList>
    </citation>
    <scope>NUCLEOTIDE SEQUENCE [LARGE SCALE GENOMIC DNA]</scope>
    <source>
        <strain evidence="1 2">YS-16</strain>
    </source>
</reference>
<dbReference type="Proteomes" id="UP000318815">
    <property type="component" value="Unassembled WGS sequence"/>
</dbReference>
<protein>
    <submittedName>
        <fullName evidence="1">Uncharacterized protein</fullName>
    </submittedName>
</protein>
<dbReference type="EMBL" id="VOHS01000055">
    <property type="protein sequence ID" value="TWV93602.1"/>
    <property type="molecule type" value="Genomic_DNA"/>
</dbReference>